<dbReference type="InterPro" id="IPR012094">
    <property type="entry name" value="tRNA_Ile_lys_synt"/>
</dbReference>
<name>A0A0P6XJ03_9CHLR</name>
<comment type="domain">
    <text evidence="8">The N-terminal region contains the highly conserved SGGXDS motif, predicted to be a P-loop motif involved in ATP binding.</text>
</comment>
<keyword evidence="4 8" id="KW-0819">tRNA processing</keyword>
<dbReference type="STRING" id="229921.ADN01_07495"/>
<dbReference type="Proteomes" id="UP000050501">
    <property type="component" value="Unassembled WGS sequence"/>
</dbReference>
<dbReference type="GO" id="GO:0032267">
    <property type="term" value="F:tRNA(Ile)-lysidine synthase activity"/>
    <property type="evidence" value="ECO:0007669"/>
    <property type="project" value="UniProtKB-EC"/>
</dbReference>
<accession>A0A0P6XJ03</accession>
<keyword evidence="3 8" id="KW-0436">Ligase</keyword>
<organism evidence="10 11">
    <name type="scientific">Levilinea saccharolytica</name>
    <dbReference type="NCBI Taxonomy" id="229921"/>
    <lineage>
        <taxon>Bacteria</taxon>
        <taxon>Bacillati</taxon>
        <taxon>Chloroflexota</taxon>
        <taxon>Anaerolineae</taxon>
        <taxon>Anaerolineales</taxon>
        <taxon>Anaerolineaceae</taxon>
        <taxon>Levilinea</taxon>
    </lineage>
</organism>
<dbReference type="CDD" id="cd01992">
    <property type="entry name" value="TilS_N"/>
    <property type="match status" value="1"/>
</dbReference>
<sequence length="475" mass="53011">MDMEWMRLHLVKTCKLDASALTLVGVSGGADSLSLWGIMVEAGFQTAAVHVRHGLRPEAEAEAERVVDWGRKWGVRVMVEDADVRGTAASQHLSVEEAARKLRYQALFGQAQRLGAQAVAVGHTADDQVETVLMHLLRGAGMAGLRGMAARMTAHEWESELPLVRPLLGVWRAETEAWCQARGLEPVQDASNADTTYFRNRLRHELLPYLAEYNPQIKERLWRTAAVLAADYALVEERVQHAWEDCLIRAEPGWVRLRADGLRAAPLGVQRGIIRRAVGWLRPGLRDFDFSQVEQAVGLIQQDGETGGLELTGGLEMRLRYGEVQFIEPERRDVRRNYPQMEAGSEVVLSVPGEVPLGGGWILAAAAVEEVPQNLGGDPWEAWLDLEQVRLPLRVRTGRPGERFCPFGMGGHSQKLSDFWVNQRVPREARAGWPLVCSADEIAWIPGGRTAEFCRVSETTRRWVHLRLSRNPAEG</sequence>
<dbReference type="PATRIC" id="fig|229921.5.peg.696"/>
<dbReference type="GO" id="GO:0005524">
    <property type="term" value="F:ATP binding"/>
    <property type="evidence" value="ECO:0007669"/>
    <property type="project" value="UniProtKB-UniRule"/>
</dbReference>
<dbReference type="Pfam" id="PF11734">
    <property type="entry name" value="TilS_C"/>
    <property type="match status" value="1"/>
</dbReference>
<dbReference type="NCBIfam" id="TIGR02433">
    <property type="entry name" value="lysidine_TilS_C"/>
    <property type="match status" value="1"/>
</dbReference>
<evidence type="ECO:0000256" key="6">
    <source>
        <dbReference type="ARBA" id="ARBA00022840"/>
    </source>
</evidence>
<comment type="similarity">
    <text evidence="8">Belongs to the tRNA(Ile)-lysidine synthase family.</text>
</comment>
<dbReference type="SUPFAM" id="SSF56037">
    <property type="entry name" value="PheT/TilS domain"/>
    <property type="match status" value="1"/>
</dbReference>
<comment type="subcellular location">
    <subcellularLocation>
        <location evidence="1 8">Cytoplasm</location>
    </subcellularLocation>
</comment>
<dbReference type="SUPFAM" id="SSF52402">
    <property type="entry name" value="Adenine nucleotide alpha hydrolases-like"/>
    <property type="match status" value="1"/>
</dbReference>
<feature type="binding site" evidence="8">
    <location>
        <begin position="27"/>
        <end position="32"/>
    </location>
    <ligand>
        <name>ATP</name>
        <dbReference type="ChEBI" id="CHEBI:30616"/>
    </ligand>
</feature>
<comment type="caution">
    <text evidence="10">The sequence shown here is derived from an EMBL/GenBank/DDBJ whole genome shotgun (WGS) entry which is preliminary data.</text>
</comment>
<keyword evidence="5 8" id="KW-0547">Nucleotide-binding</keyword>
<dbReference type="Gene3D" id="1.20.59.20">
    <property type="match status" value="1"/>
</dbReference>
<dbReference type="SMART" id="SM00977">
    <property type="entry name" value="TilS_C"/>
    <property type="match status" value="1"/>
</dbReference>
<dbReference type="PANTHER" id="PTHR43033">
    <property type="entry name" value="TRNA(ILE)-LYSIDINE SYNTHASE-RELATED"/>
    <property type="match status" value="1"/>
</dbReference>
<evidence type="ECO:0000256" key="7">
    <source>
        <dbReference type="ARBA" id="ARBA00048539"/>
    </source>
</evidence>
<evidence type="ECO:0000259" key="9">
    <source>
        <dbReference type="SMART" id="SM00977"/>
    </source>
</evidence>
<dbReference type="GO" id="GO:0005737">
    <property type="term" value="C:cytoplasm"/>
    <property type="evidence" value="ECO:0007669"/>
    <property type="project" value="UniProtKB-SubCell"/>
</dbReference>
<dbReference type="InterPro" id="IPR012795">
    <property type="entry name" value="tRNA_Ile_lys_synt_N"/>
</dbReference>
<comment type="function">
    <text evidence="8">Ligates lysine onto the cytidine present at position 34 of the AUA codon-specific tRNA(Ile) that contains the anticodon CAU, in an ATP-dependent manner. Cytidine is converted to lysidine, thus changing the amino acid specificity of the tRNA from methionine to isoleucine.</text>
</comment>
<reference evidence="10 11" key="1">
    <citation type="submission" date="2015-07" db="EMBL/GenBank/DDBJ databases">
        <title>Genome sequence of Levilinea saccharolytica DSM 16555.</title>
        <authorList>
            <person name="Hemp J."/>
            <person name="Ward L.M."/>
            <person name="Pace L.A."/>
            <person name="Fischer W.W."/>
        </authorList>
    </citation>
    <scope>NUCLEOTIDE SEQUENCE [LARGE SCALE GENOMIC DNA]</scope>
    <source>
        <strain evidence="10 11">KIBI-1</strain>
    </source>
</reference>
<evidence type="ECO:0000256" key="2">
    <source>
        <dbReference type="ARBA" id="ARBA00022490"/>
    </source>
</evidence>
<dbReference type="Pfam" id="PF01171">
    <property type="entry name" value="ATP_bind_3"/>
    <property type="match status" value="1"/>
</dbReference>
<keyword evidence="6 8" id="KW-0067">ATP-binding</keyword>
<comment type="catalytic activity">
    <reaction evidence="7 8">
        <text>cytidine(34) in tRNA(Ile2) + L-lysine + ATP = lysidine(34) in tRNA(Ile2) + AMP + diphosphate + H(+)</text>
        <dbReference type="Rhea" id="RHEA:43744"/>
        <dbReference type="Rhea" id="RHEA-COMP:10625"/>
        <dbReference type="Rhea" id="RHEA-COMP:10670"/>
        <dbReference type="ChEBI" id="CHEBI:15378"/>
        <dbReference type="ChEBI" id="CHEBI:30616"/>
        <dbReference type="ChEBI" id="CHEBI:32551"/>
        <dbReference type="ChEBI" id="CHEBI:33019"/>
        <dbReference type="ChEBI" id="CHEBI:82748"/>
        <dbReference type="ChEBI" id="CHEBI:83665"/>
        <dbReference type="ChEBI" id="CHEBI:456215"/>
        <dbReference type="EC" id="6.3.4.19"/>
    </reaction>
</comment>
<feature type="domain" description="Lysidine-tRNA(Ile) synthetase C-terminal" evidence="9">
    <location>
        <begin position="393"/>
        <end position="466"/>
    </location>
</feature>
<dbReference type="PANTHER" id="PTHR43033:SF1">
    <property type="entry name" value="TRNA(ILE)-LYSIDINE SYNTHASE-RELATED"/>
    <property type="match status" value="1"/>
</dbReference>
<dbReference type="GO" id="GO:0006400">
    <property type="term" value="P:tRNA modification"/>
    <property type="evidence" value="ECO:0007669"/>
    <property type="project" value="UniProtKB-UniRule"/>
</dbReference>
<dbReference type="AlphaFoldDB" id="A0A0P6XJ03"/>
<evidence type="ECO:0000256" key="8">
    <source>
        <dbReference type="HAMAP-Rule" id="MF_01161"/>
    </source>
</evidence>
<evidence type="ECO:0000256" key="1">
    <source>
        <dbReference type="ARBA" id="ARBA00004496"/>
    </source>
</evidence>
<keyword evidence="2 8" id="KW-0963">Cytoplasm</keyword>
<evidence type="ECO:0000256" key="4">
    <source>
        <dbReference type="ARBA" id="ARBA00022694"/>
    </source>
</evidence>
<protein>
    <recommendedName>
        <fullName evidence="8">tRNA(Ile)-lysidine synthase</fullName>
        <ecNumber evidence="8">6.3.4.19</ecNumber>
    </recommendedName>
    <alternativeName>
        <fullName evidence="8">tRNA(Ile)-2-lysyl-cytidine synthase</fullName>
    </alternativeName>
    <alternativeName>
        <fullName evidence="8">tRNA(Ile)-lysidine synthetase</fullName>
    </alternativeName>
</protein>
<gene>
    <name evidence="8" type="primary">tilS</name>
    <name evidence="10" type="ORF">ADN01_07495</name>
</gene>
<dbReference type="InterPro" id="IPR011063">
    <property type="entry name" value="TilS/TtcA_N"/>
</dbReference>
<evidence type="ECO:0000256" key="3">
    <source>
        <dbReference type="ARBA" id="ARBA00022598"/>
    </source>
</evidence>
<dbReference type="InterPro" id="IPR014729">
    <property type="entry name" value="Rossmann-like_a/b/a_fold"/>
</dbReference>
<dbReference type="InterPro" id="IPR012796">
    <property type="entry name" value="Lysidine-tRNA-synth_C"/>
</dbReference>
<dbReference type="SUPFAM" id="SSF82829">
    <property type="entry name" value="MesJ substrate recognition domain-like"/>
    <property type="match status" value="1"/>
</dbReference>
<evidence type="ECO:0000256" key="5">
    <source>
        <dbReference type="ARBA" id="ARBA00022741"/>
    </source>
</evidence>
<evidence type="ECO:0000313" key="11">
    <source>
        <dbReference type="Proteomes" id="UP000050501"/>
    </source>
</evidence>
<dbReference type="NCBIfam" id="TIGR02432">
    <property type="entry name" value="lysidine_TilS_N"/>
    <property type="match status" value="1"/>
</dbReference>
<dbReference type="EMBL" id="LGCM01000029">
    <property type="protein sequence ID" value="KPL83556.1"/>
    <property type="molecule type" value="Genomic_DNA"/>
</dbReference>
<keyword evidence="11" id="KW-1185">Reference proteome</keyword>
<dbReference type="HAMAP" id="MF_01161">
    <property type="entry name" value="tRNA_Ile_lys_synt"/>
    <property type="match status" value="1"/>
</dbReference>
<proteinExistence type="inferred from homology"/>
<evidence type="ECO:0000313" key="10">
    <source>
        <dbReference type="EMBL" id="KPL83556.1"/>
    </source>
</evidence>
<dbReference type="EC" id="6.3.4.19" evidence="8"/>
<dbReference type="RefSeq" id="WP_062418941.1">
    <property type="nucleotide sequence ID" value="NZ_DF967974.1"/>
</dbReference>
<dbReference type="Gene3D" id="3.40.50.620">
    <property type="entry name" value="HUPs"/>
    <property type="match status" value="1"/>
</dbReference>